<dbReference type="Proteomes" id="UP000092993">
    <property type="component" value="Unassembled WGS sequence"/>
</dbReference>
<evidence type="ECO:0000313" key="1">
    <source>
        <dbReference type="EMBL" id="OBZ69019.1"/>
    </source>
</evidence>
<accession>A0A1C7LYB4</accession>
<dbReference type="OrthoDB" id="10526032at2759"/>
<reference evidence="1 2" key="1">
    <citation type="submission" date="2016-03" db="EMBL/GenBank/DDBJ databases">
        <title>Whole genome sequencing of Grifola frondosa 9006-11.</title>
        <authorList>
            <person name="Min B."/>
            <person name="Park H."/>
            <person name="Kim J.-G."/>
            <person name="Cho H."/>
            <person name="Oh Y.-L."/>
            <person name="Kong W.-S."/>
            <person name="Choi I.-G."/>
        </authorList>
    </citation>
    <scope>NUCLEOTIDE SEQUENCE [LARGE SCALE GENOMIC DNA]</scope>
    <source>
        <strain evidence="1 2">9006-11</strain>
    </source>
</reference>
<comment type="caution">
    <text evidence="1">The sequence shown here is derived from an EMBL/GenBank/DDBJ whole genome shotgun (WGS) entry which is preliminary data.</text>
</comment>
<organism evidence="1 2">
    <name type="scientific">Grifola frondosa</name>
    <name type="common">Maitake</name>
    <name type="synonym">Polyporus frondosus</name>
    <dbReference type="NCBI Taxonomy" id="5627"/>
    <lineage>
        <taxon>Eukaryota</taxon>
        <taxon>Fungi</taxon>
        <taxon>Dikarya</taxon>
        <taxon>Basidiomycota</taxon>
        <taxon>Agaricomycotina</taxon>
        <taxon>Agaricomycetes</taxon>
        <taxon>Polyporales</taxon>
        <taxon>Grifolaceae</taxon>
        <taxon>Grifola</taxon>
    </lineage>
</organism>
<sequence length="128" mass="14761">MPQSKVRDIKEDLYEPFVSCVEKARLCGDYRLALTHNTVDEGDPTKDRVNAGLFLKQDVPSDEQPHWASQVLWIEFKRQSPREKDDVDPFDSEPEGPVGIWDIRPKLRKQGRAQLQSPLRLRANYSLG</sequence>
<dbReference type="AlphaFoldDB" id="A0A1C7LYB4"/>
<evidence type="ECO:0000313" key="2">
    <source>
        <dbReference type="Proteomes" id="UP000092993"/>
    </source>
</evidence>
<gene>
    <name evidence="1" type="ORF">A0H81_11026</name>
</gene>
<keyword evidence="2" id="KW-1185">Reference proteome</keyword>
<proteinExistence type="predicted"/>
<name>A0A1C7LYB4_GRIFR</name>
<protein>
    <submittedName>
        <fullName evidence="1">Uncharacterized protein</fullName>
    </submittedName>
</protein>
<dbReference type="EMBL" id="LUGG01000019">
    <property type="protein sequence ID" value="OBZ69019.1"/>
    <property type="molecule type" value="Genomic_DNA"/>
</dbReference>